<name>A0A1L8CZH2_9THEO</name>
<protein>
    <submittedName>
        <fullName evidence="1">Uncharacterized protein</fullName>
    </submittedName>
</protein>
<evidence type="ECO:0000313" key="2">
    <source>
        <dbReference type="Proteomes" id="UP000187338"/>
    </source>
</evidence>
<comment type="caution">
    <text evidence="1">The sequence shown here is derived from an EMBL/GenBank/DDBJ whole genome shotgun (WGS) entry which is preliminary data.</text>
</comment>
<dbReference type="SUPFAM" id="SSF46785">
    <property type="entry name" value="Winged helix' DNA-binding domain"/>
    <property type="match status" value="1"/>
</dbReference>
<dbReference type="AlphaFoldDB" id="A0A1L8CZH2"/>
<dbReference type="Gene3D" id="1.10.10.10">
    <property type="entry name" value="Winged helix-like DNA-binding domain superfamily/Winged helix DNA-binding domain"/>
    <property type="match status" value="1"/>
</dbReference>
<accession>A0A1L8CZH2</accession>
<dbReference type="STRING" id="661089.ciss_02430"/>
<dbReference type="Proteomes" id="UP000187338">
    <property type="component" value="Unassembled WGS sequence"/>
</dbReference>
<gene>
    <name evidence="1" type="ORF">ciss_02430</name>
</gene>
<dbReference type="InterPro" id="IPR036390">
    <property type="entry name" value="WH_DNA-bd_sf"/>
</dbReference>
<dbReference type="InterPro" id="IPR036388">
    <property type="entry name" value="WH-like_DNA-bd_sf"/>
</dbReference>
<organism evidence="1 2">
    <name type="scientific">Carboxydothermus islandicus</name>
    <dbReference type="NCBI Taxonomy" id="661089"/>
    <lineage>
        <taxon>Bacteria</taxon>
        <taxon>Bacillati</taxon>
        <taxon>Bacillota</taxon>
        <taxon>Clostridia</taxon>
        <taxon>Thermoanaerobacterales</taxon>
        <taxon>Thermoanaerobacteraceae</taxon>
        <taxon>Carboxydothermus</taxon>
    </lineage>
</organism>
<keyword evidence="2" id="KW-1185">Reference proteome</keyword>
<dbReference type="RefSeq" id="WP_075864515.1">
    <property type="nucleotide sequence ID" value="NZ_BDJL01000003.1"/>
</dbReference>
<proteinExistence type="predicted"/>
<dbReference type="EMBL" id="BDJL01000003">
    <property type="protein sequence ID" value="GAV24310.1"/>
    <property type="molecule type" value="Genomic_DNA"/>
</dbReference>
<reference evidence="2" key="1">
    <citation type="submission" date="2016-12" db="EMBL/GenBank/DDBJ databases">
        <title>Draft Genome Sequences od Carboxydothermus pertinax and islandicus, Hydrogenogenic Carboxydotrophic Bacteria.</title>
        <authorList>
            <person name="Fukuyama Y."/>
            <person name="Ohmae K."/>
            <person name="Yoneda Y."/>
            <person name="Yoshida T."/>
            <person name="Sako Y."/>
        </authorList>
    </citation>
    <scope>NUCLEOTIDE SEQUENCE [LARGE SCALE GENOMIC DNA]</scope>
    <source>
        <strain evidence="2">SET</strain>
    </source>
</reference>
<sequence length="218" mass="25259">MGLTKRKEQFLAKLRELYDKLKFPVSYQILAEEMRVSRWTAYDMLRALEKEGLVIREYLLEKGKSAPGRSAVGFIPKIKQKMVPKDIEKELLRKIREVKTKSLSGVLKKMKEELASESTPFVYCSTFLAYLTVVLHKVNIKELARFPQIWPQKPIEFQLKQLPGFILGLLHINERGQKEIGKLKKSLGKFTACIENLALEEAKTLLLLLEAFHREVRT</sequence>
<evidence type="ECO:0000313" key="1">
    <source>
        <dbReference type="EMBL" id="GAV24310.1"/>
    </source>
</evidence>